<dbReference type="InterPro" id="IPR036928">
    <property type="entry name" value="AS_sf"/>
</dbReference>
<dbReference type="GO" id="GO:0030956">
    <property type="term" value="C:glutamyl-tRNA(Gln) amidotransferase complex"/>
    <property type="evidence" value="ECO:0007669"/>
    <property type="project" value="UniProtKB-UniRule"/>
</dbReference>
<feature type="active site" description="Charge relay system" evidence="5">
    <location>
        <position position="179"/>
    </location>
</feature>
<dbReference type="GO" id="GO:0005524">
    <property type="term" value="F:ATP binding"/>
    <property type="evidence" value="ECO:0007669"/>
    <property type="project" value="UniProtKB-KW"/>
</dbReference>
<dbReference type="STRING" id="564608.C1N2Q0"/>
<evidence type="ECO:0000313" key="7">
    <source>
        <dbReference type="EMBL" id="EEH53625.1"/>
    </source>
</evidence>
<dbReference type="AlphaFoldDB" id="C1N2Q0"/>
<dbReference type="InterPro" id="IPR004412">
    <property type="entry name" value="GatA"/>
</dbReference>
<dbReference type="GO" id="GO:0050567">
    <property type="term" value="F:glutaminyl-tRNA synthase (glutamine-hydrolyzing) activity"/>
    <property type="evidence" value="ECO:0007669"/>
    <property type="project" value="UniProtKB-UniRule"/>
</dbReference>
<evidence type="ECO:0000256" key="5">
    <source>
        <dbReference type="HAMAP-Rule" id="MF_03150"/>
    </source>
</evidence>
<dbReference type="GO" id="GO:0005739">
    <property type="term" value="C:mitochondrion"/>
    <property type="evidence" value="ECO:0007669"/>
    <property type="project" value="UniProtKB-SubCell"/>
</dbReference>
<organism evidence="8">
    <name type="scientific">Micromonas pusilla (strain CCMP1545)</name>
    <name type="common">Picoplanktonic green alga</name>
    <dbReference type="NCBI Taxonomy" id="564608"/>
    <lineage>
        <taxon>Eukaryota</taxon>
        <taxon>Viridiplantae</taxon>
        <taxon>Chlorophyta</taxon>
        <taxon>Mamiellophyceae</taxon>
        <taxon>Mamiellales</taxon>
        <taxon>Mamiellaceae</taxon>
        <taxon>Micromonas</taxon>
    </lineage>
</organism>
<keyword evidence="5" id="KW-0934">Plastid</keyword>
<dbReference type="HAMAP" id="MF_00120">
    <property type="entry name" value="GatA"/>
    <property type="match status" value="1"/>
</dbReference>
<evidence type="ECO:0000259" key="6">
    <source>
        <dbReference type="Pfam" id="PF01425"/>
    </source>
</evidence>
<evidence type="ECO:0000256" key="3">
    <source>
        <dbReference type="ARBA" id="ARBA00022840"/>
    </source>
</evidence>
<dbReference type="RefSeq" id="XP_003061913.1">
    <property type="nucleotide sequence ID" value="XM_003061867.1"/>
</dbReference>
<dbReference type="InterPro" id="IPR023631">
    <property type="entry name" value="Amidase_dom"/>
</dbReference>
<dbReference type="GO" id="GO:0070681">
    <property type="term" value="P:glutaminyl-tRNAGln biosynthesis via transamidation"/>
    <property type="evidence" value="ECO:0007669"/>
    <property type="project" value="UniProtKB-UniRule"/>
</dbReference>
<comment type="catalytic activity">
    <reaction evidence="5">
        <text>L-glutamyl-tRNA(Gln) + L-glutamine + ATP + H2O = L-glutaminyl-tRNA(Gln) + L-glutamate + ADP + phosphate + H(+)</text>
        <dbReference type="Rhea" id="RHEA:17521"/>
        <dbReference type="Rhea" id="RHEA-COMP:9681"/>
        <dbReference type="Rhea" id="RHEA-COMP:9684"/>
        <dbReference type="ChEBI" id="CHEBI:15377"/>
        <dbReference type="ChEBI" id="CHEBI:15378"/>
        <dbReference type="ChEBI" id="CHEBI:29985"/>
        <dbReference type="ChEBI" id="CHEBI:30616"/>
        <dbReference type="ChEBI" id="CHEBI:43474"/>
        <dbReference type="ChEBI" id="CHEBI:58359"/>
        <dbReference type="ChEBI" id="CHEBI:78520"/>
        <dbReference type="ChEBI" id="CHEBI:78521"/>
        <dbReference type="ChEBI" id="CHEBI:456216"/>
        <dbReference type="EC" id="6.3.5.7"/>
    </reaction>
</comment>
<dbReference type="EC" id="6.3.5.7" evidence="5"/>
<feature type="active site" description="Charge relay system" evidence="5">
    <location>
        <position position="95"/>
    </location>
</feature>
<feature type="active site" description="Acyl-ester intermediate" evidence="5">
    <location>
        <position position="203"/>
    </location>
</feature>
<dbReference type="GeneID" id="9687353"/>
<keyword evidence="1 5" id="KW-0436">Ligase</keyword>
<comment type="function">
    <text evidence="5">Allows the formation of correctly charged Gln-tRNA(Gln) through the transamidation of misacylated Glu-tRNA(Gln) in chloroplasts and mitochondria. The reaction takes place in the presence of glutamine and ATP through an activated gamma-phospho-Glu-tRNA(Gln).</text>
</comment>
<reference evidence="7 8" key="1">
    <citation type="journal article" date="2009" name="Science">
        <title>Green evolution and dynamic adaptations revealed by genomes of the marine picoeukaryotes Micromonas.</title>
        <authorList>
            <person name="Worden A.Z."/>
            <person name="Lee J.H."/>
            <person name="Mock T."/>
            <person name="Rouze P."/>
            <person name="Simmons M.P."/>
            <person name="Aerts A.L."/>
            <person name="Allen A.E."/>
            <person name="Cuvelier M.L."/>
            <person name="Derelle E."/>
            <person name="Everett M.V."/>
            <person name="Foulon E."/>
            <person name="Grimwood J."/>
            <person name="Gundlach H."/>
            <person name="Henrissat B."/>
            <person name="Napoli C."/>
            <person name="McDonald S.M."/>
            <person name="Parker M.S."/>
            <person name="Rombauts S."/>
            <person name="Salamov A."/>
            <person name="Von Dassow P."/>
            <person name="Badger J.H."/>
            <person name="Coutinho P.M."/>
            <person name="Demir E."/>
            <person name="Dubchak I."/>
            <person name="Gentemann C."/>
            <person name="Eikrem W."/>
            <person name="Gready J.E."/>
            <person name="John U."/>
            <person name="Lanier W."/>
            <person name="Lindquist E.A."/>
            <person name="Lucas S."/>
            <person name="Mayer K.F."/>
            <person name="Moreau H."/>
            <person name="Not F."/>
            <person name="Otillar R."/>
            <person name="Panaud O."/>
            <person name="Pangilinan J."/>
            <person name="Paulsen I."/>
            <person name="Piegu B."/>
            <person name="Poliakov A."/>
            <person name="Robbens S."/>
            <person name="Schmutz J."/>
            <person name="Toulza E."/>
            <person name="Wyss T."/>
            <person name="Zelensky A."/>
            <person name="Zhou K."/>
            <person name="Armbrust E.V."/>
            <person name="Bhattacharya D."/>
            <person name="Goodenough U.W."/>
            <person name="Van de Peer Y."/>
            <person name="Grigoriev I.V."/>
        </authorList>
    </citation>
    <scope>NUCLEOTIDE SEQUENCE [LARGE SCALE GENOMIC DNA]</scope>
    <source>
        <strain evidence="7 8">CCMP1545</strain>
    </source>
</reference>
<proteinExistence type="inferred from homology"/>
<keyword evidence="3 5" id="KW-0067">ATP-binding</keyword>
<keyword evidence="4 5" id="KW-0648">Protein biosynthesis</keyword>
<dbReference type="Proteomes" id="UP000001876">
    <property type="component" value="Unassembled WGS sequence"/>
</dbReference>
<dbReference type="GO" id="GO:0032543">
    <property type="term" value="P:mitochondrial translation"/>
    <property type="evidence" value="ECO:0007669"/>
    <property type="project" value="UniProtKB-UniRule"/>
</dbReference>
<evidence type="ECO:0000256" key="4">
    <source>
        <dbReference type="ARBA" id="ARBA00022917"/>
    </source>
</evidence>
<dbReference type="OMA" id="EYDACEV"/>
<name>C1N2Q0_MICPC</name>
<dbReference type="EMBL" id="GG663745">
    <property type="protein sequence ID" value="EEH53625.1"/>
    <property type="molecule type" value="Genomic_DNA"/>
</dbReference>
<evidence type="ECO:0000256" key="2">
    <source>
        <dbReference type="ARBA" id="ARBA00022741"/>
    </source>
</evidence>
<dbReference type="GO" id="GO:0009570">
    <property type="term" value="C:chloroplast stroma"/>
    <property type="evidence" value="ECO:0007669"/>
    <property type="project" value="UniProtKB-SubCell"/>
</dbReference>
<comment type="similarity">
    <text evidence="5">Belongs to the amidase family. GatA subfamily.</text>
</comment>
<accession>C1N2Q0</accession>
<dbReference type="OrthoDB" id="498685at2759"/>
<comment type="subunit">
    <text evidence="5">Subunit of the heterotrimeric GatCAB amidotransferase (AdT) complex, composed of A, B and C subunits.</text>
</comment>
<keyword evidence="8" id="KW-1185">Reference proteome</keyword>
<comment type="subcellular location">
    <subcellularLocation>
        <location evidence="5">Mitochondrion</location>
    </subcellularLocation>
    <subcellularLocation>
        <location evidence="5">Plastid</location>
        <location evidence="5">Chloroplast stroma</location>
    </subcellularLocation>
</comment>
<dbReference type="PANTHER" id="PTHR11895">
    <property type="entry name" value="TRANSAMIDASE"/>
    <property type="match status" value="1"/>
</dbReference>
<keyword evidence="5" id="KW-0150">Chloroplast</keyword>
<feature type="domain" description="Amidase" evidence="6">
    <location>
        <begin position="46"/>
        <end position="554"/>
    </location>
</feature>
<sequence>MASSAAADATLARTLRQCASSLADGSVSSSELLARASARLARLRSLNAFVGGILPSAAGAAAASDARRAAAADGGGGDRAPPPSSPVDGAVVAVKDNLVVPGAPTTASSRALRGYEPPMIATVADRLARVGAVLLAKTNMDEFGMGSHGVHGVHGACVSPWMARGQEETLRGPRCAGGSSAGAAVAVAAGVVHASVGSDTGGSVRLPAAYNGLVGYKPSYGVVSRWGLVPYCASLDTVGFITRDVADAATLLDITQGIDPLDATSVDADPRTTRLLRSLGSRPSFHMRGWRVGVPAEYDACEVSDEVRRAWSATLRACEDLGAIVCAVSLPHTRAALAAYYTIAPAEASSNLARYDGVRFGFGGSRGGLSDDGGILSDDGITSADAASDARGKGFGAEVKRRVMVGTYALGTEITSAYFERAMRVRALVADDFAEAFGTKPRRGGGGGGGGGVDRRNLLLGAVAPGGVGAAPAPVDVILTPTTPTTAPLLRDVLATSVPRSRASTAAFAADVMTVPASLAGLPAISVPVGLGADTGLPIGMQLIGAARGDVGLLTFAAALEARVASLGSEGGGGGGAGGVIGWGAEHAALGVDDADRFAAAE</sequence>
<dbReference type="Pfam" id="PF01425">
    <property type="entry name" value="Amidase"/>
    <property type="match status" value="1"/>
</dbReference>
<dbReference type="SUPFAM" id="SSF75304">
    <property type="entry name" value="Amidase signature (AS) enzymes"/>
    <property type="match status" value="1"/>
</dbReference>
<dbReference type="eggNOG" id="KOG1211">
    <property type="taxonomic scope" value="Eukaryota"/>
</dbReference>
<evidence type="ECO:0000256" key="1">
    <source>
        <dbReference type="ARBA" id="ARBA00022598"/>
    </source>
</evidence>
<gene>
    <name evidence="5" type="primary">GATA</name>
    <name evidence="7" type="ORF">MICPUCDRAFT_21214</name>
</gene>
<comment type="miscellaneous">
    <text evidence="5">This protein may be expected to contain an N-terminal transit peptide but none has been predicted.</text>
</comment>
<dbReference type="InterPro" id="IPR000120">
    <property type="entry name" value="Amidase"/>
</dbReference>
<protein>
    <recommendedName>
        <fullName evidence="5">Glutamyl-tRNA(Gln) amidotransferase subunit A, chloroplastic/mitochondrial</fullName>
        <shortName evidence="5">Glu-AdT subunit A</shortName>
        <ecNumber evidence="5">6.3.5.7</ecNumber>
    </recommendedName>
</protein>
<dbReference type="Gene3D" id="3.90.1300.10">
    <property type="entry name" value="Amidase signature (AS) domain"/>
    <property type="match status" value="1"/>
</dbReference>
<keyword evidence="2 5" id="KW-0547">Nucleotide-binding</keyword>
<dbReference type="KEGG" id="mpp:MICPUCDRAFT_21214"/>
<dbReference type="PANTHER" id="PTHR11895:SF7">
    <property type="entry name" value="GLUTAMYL-TRNA(GLN) AMIDOTRANSFERASE SUBUNIT A, MITOCHONDRIAL"/>
    <property type="match status" value="1"/>
</dbReference>
<keyword evidence="5" id="KW-0496">Mitochondrion</keyword>
<evidence type="ECO:0000313" key="8">
    <source>
        <dbReference type="Proteomes" id="UP000001876"/>
    </source>
</evidence>